<organism evidence="2 3">
    <name type="scientific">Candidatus Termititenax persephonae</name>
    <dbReference type="NCBI Taxonomy" id="2218525"/>
    <lineage>
        <taxon>Bacteria</taxon>
        <taxon>Bacillati</taxon>
        <taxon>Candidatus Margulisiibacteriota</taxon>
        <taxon>Candidatus Termititenacia</taxon>
        <taxon>Candidatus Termititenacales</taxon>
        <taxon>Candidatus Termititenacaceae</taxon>
        <taxon>Candidatus Termititenax</taxon>
    </lineage>
</organism>
<dbReference type="PROSITE" id="PS51272">
    <property type="entry name" value="SLH"/>
    <property type="match status" value="1"/>
</dbReference>
<dbReference type="InterPro" id="IPR001119">
    <property type="entry name" value="SLH_dom"/>
</dbReference>
<feature type="non-terminal residue" evidence="2">
    <location>
        <position position="1"/>
    </location>
</feature>
<dbReference type="EMBL" id="BGZO01000034">
    <property type="protein sequence ID" value="GBR76577.1"/>
    <property type="molecule type" value="Genomic_DNA"/>
</dbReference>
<comment type="caution">
    <text evidence="2">The sequence shown here is derived from an EMBL/GenBank/DDBJ whole genome shotgun (WGS) entry which is preliminary data.</text>
</comment>
<protein>
    <recommendedName>
        <fullName evidence="1">SLH domain-containing protein</fullName>
    </recommendedName>
</protein>
<evidence type="ECO:0000259" key="1">
    <source>
        <dbReference type="PROSITE" id="PS51272"/>
    </source>
</evidence>
<dbReference type="Pfam" id="PF00395">
    <property type="entry name" value="SLH"/>
    <property type="match status" value="1"/>
</dbReference>
<dbReference type="Proteomes" id="UP000275925">
    <property type="component" value="Unassembled WGS sequence"/>
</dbReference>
<gene>
    <name evidence="2" type="ORF">NO2_1108</name>
</gene>
<evidence type="ECO:0000313" key="3">
    <source>
        <dbReference type="Proteomes" id="UP000275925"/>
    </source>
</evidence>
<evidence type="ECO:0000313" key="2">
    <source>
        <dbReference type="EMBL" id="GBR76577.1"/>
    </source>
</evidence>
<proteinExistence type="predicted"/>
<keyword evidence="3" id="KW-1185">Reference proteome</keyword>
<dbReference type="Gene3D" id="2.60.40.10">
    <property type="entry name" value="Immunoglobulins"/>
    <property type="match status" value="1"/>
</dbReference>
<sequence length="457" mass="50466">KEGTQVTINGVPVPVTNGAFLARLSLSEGRNIISVEGVRQTQLVRVMYVRPFIDKQGAAADNLKYNLSRQYVNYARFDGDQPITRGEIQLILNGFKGTTGGNTTSSENITYRNAARLLNSWDGKPADAVEITEGVLDSGLPLTRDQFINLLANTATYKNILARNNDFEDYAETAAAPADVENRADIISRAEDLNARADARRRVSENDYQNFLLRYDNKRLAATTISRSGDSIAADGMTKLIVVTPPDNFRTNQALLSLSGYSGGLTEVQINGSSVPAAPDSSFTAEIALAVGRNVVAVGNGTETIRLTGLRLLTYPDIQGIPEQSLIEQLATLGYFNRDENFFPERDLTREEVAALLVKMLGVNPPPAYQAVFTDVAPNRWSAPSIKYLVDHNVIKDRNAFRPATAITRQDAYNWFKQLSRGNVRFDNPGAGLTRAQFVRWLFVDDRVRAEIARLNR</sequence>
<accession>A0A388THE7</accession>
<dbReference type="InterPro" id="IPR013783">
    <property type="entry name" value="Ig-like_fold"/>
</dbReference>
<feature type="domain" description="SLH" evidence="1">
    <location>
        <begin position="310"/>
        <end position="371"/>
    </location>
</feature>
<reference evidence="2 3" key="1">
    <citation type="journal article" date="2019" name="ISME J.">
        <title>Genome analyses of uncultured TG2/ZB3 bacteria in 'Margulisbacteria' specifically attached to ectosymbiotic spirochetes of protists in the termite gut.</title>
        <authorList>
            <person name="Utami Y.D."/>
            <person name="Kuwahara H."/>
            <person name="Igai K."/>
            <person name="Murakami T."/>
            <person name="Sugaya K."/>
            <person name="Morikawa T."/>
            <person name="Nagura Y."/>
            <person name="Yuki M."/>
            <person name="Deevong P."/>
            <person name="Inoue T."/>
            <person name="Kihara K."/>
            <person name="Lo N."/>
            <person name="Yamada A."/>
            <person name="Ohkuma M."/>
            <person name="Hongoh Y."/>
        </authorList>
    </citation>
    <scope>NUCLEOTIDE SEQUENCE [LARGE SCALE GENOMIC DNA]</scope>
    <source>
        <strain evidence="2">NkOx7-02</strain>
    </source>
</reference>
<name>A0A388THE7_9BACT</name>
<dbReference type="AlphaFoldDB" id="A0A388THE7"/>